<comment type="caution">
    <text evidence="2">Lacks conserved residue(s) required for the propagation of feature annotation.</text>
</comment>
<dbReference type="Gene3D" id="3.40.1090.10">
    <property type="entry name" value="Cytosolic phospholipase A2 catalytic domain"/>
    <property type="match status" value="1"/>
</dbReference>
<evidence type="ECO:0000256" key="3">
    <source>
        <dbReference type="SAM" id="MobiDB-lite"/>
    </source>
</evidence>
<keyword evidence="1" id="KW-0443">Lipid metabolism</keyword>
<feature type="domain" description="PNPLA" evidence="4">
    <location>
        <begin position="8"/>
        <end position="182"/>
    </location>
</feature>
<dbReference type="InterPro" id="IPR016035">
    <property type="entry name" value="Acyl_Trfase/lysoPLipase"/>
</dbReference>
<evidence type="ECO:0000259" key="4">
    <source>
        <dbReference type="PROSITE" id="PS51635"/>
    </source>
</evidence>
<sequence length="287" mass="30164">MAKPNTALLLTGGGARAAYQVGALKAIAEFYPRNLGIPFPILCGTSAGAINVTALACYASCFHLGCASWSGSGAASRPTTSSTFTRAPVVAADVRGLGGAHQSHTNHAFHLFDNAPLRRLLDQLIDYHRIDDNILYGSLEALAITAPTTTMASPPPFFRGGRSTCRGSGPDGAGCAPCSPRITCSPPRRCRSSSRPLTSATNLRRRLHPSVEPAQPRHPPGAERIPADHPGSAGAHGAHLPPWPPDQLQHRQPPAGHRLHRHPQLGPGAVVAHQPDPDLIPERSATG</sequence>
<dbReference type="Pfam" id="PF01734">
    <property type="entry name" value="Patatin"/>
    <property type="match status" value="1"/>
</dbReference>
<accession>A0A926IYZ8</accession>
<dbReference type="InterPro" id="IPR002641">
    <property type="entry name" value="PNPLA_dom"/>
</dbReference>
<proteinExistence type="predicted"/>
<evidence type="ECO:0000313" key="5">
    <source>
        <dbReference type="EMBL" id="MBC8673926.1"/>
    </source>
</evidence>
<protein>
    <submittedName>
        <fullName evidence="5">Patatin-like phospholipase family protein</fullName>
    </submittedName>
</protein>
<dbReference type="AlphaFoldDB" id="A0A926IYZ8"/>
<evidence type="ECO:0000256" key="2">
    <source>
        <dbReference type="PROSITE-ProRule" id="PRU01161"/>
    </source>
</evidence>
<reference evidence="5" key="1">
    <citation type="submission" date="2020-07" db="EMBL/GenBank/DDBJ databases">
        <title>Carbapenem Resistant Aeromonas hydrophila Carrying blacphA7 Isolated from Two Solid Organ Transplant Patients.</title>
        <authorList>
            <person name="Hilt E."/>
            <person name="Fitzwater S.P."/>
            <person name="Ward K."/>
            <person name="De St Maurice A."/>
            <person name="Chandrasekaran S."/>
            <person name="Garner O.B."/>
            <person name="Yang S."/>
        </authorList>
    </citation>
    <scope>NUCLEOTIDE SEQUENCE</scope>
    <source>
        <strain evidence="5">B-1</strain>
    </source>
</reference>
<organism evidence="5">
    <name type="scientific">Aeromonas hydrophila</name>
    <dbReference type="NCBI Taxonomy" id="644"/>
    <lineage>
        <taxon>Bacteria</taxon>
        <taxon>Pseudomonadati</taxon>
        <taxon>Pseudomonadota</taxon>
        <taxon>Gammaproteobacteria</taxon>
        <taxon>Aeromonadales</taxon>
        <taxon>Aeromonadaceae</taxon>
        <taxon>Aeromonas</taxon>
    </lineage>
</organism>
<feature type="region of interest" description="Disordered" evidence="3">
    <location>
        <begin position="185"/>
        <end position="287"/>
    </location>
</feature>
<comment type="caution">
    <text evidence="5">The sequence shown here is derived from an EMBL/GenBank/DDBJ whole genome shotgun (WGS) entry which is preliminary data.</text>
</comment>
<dbReference type="EMBL" id="JACLAN010000002">
    <property type="protein sequence ID" value="MBC8673926.1"/>
    <property type="molecule type" value="Genomic_DNA"/>
</dbReference>
<evidence type="ECO:0000256" key="1">
    <source>
        <dbReference type="ARBA" id="ARBA00023098"/>
    </source>
</evidence>
<name>A0A926IYZ8_AERHY</name>
<dbReference type="GO" id="GO:0006629">
    <property type="term" value="P:lipid metabolic process"/>
    <property type="evidence" value="ECO:0007669"/>
    <property type="project" value="UniProtKB-KW"/>
</dbReference>
<dbReference type="SUPFAM" id="SSF52151">
    <property type="entry name" value="FabD/lysophospholipase-like"/>
    <property type="match status" value="1"/>
</dbReference>
<gene>
    <name evidence="5" type="ORF">H2136_07045</name>
</gene>
<feature type="short sequence motif" description="GXSXG" evidence="2">
    <location>
        <begin position="44"/>
        <end position="48"/>
    </location>
</feature>
<dbReference type="PROSITE" id="PS51635">
    <property type="entry name" value="PNPLA"/>
    <property type="match status" value="1"/>
</dbReference>